<proteinExistence type="predicted"/>
<keyword evidence="2" id="KW-1185">Reference proteome</keyword>
<protein>
    <submittedName>
        <fullName evidence="1">Uncharacterized protein</fullName>
    </submittedName>
</protein>
<accession>A0ABU6ZUN2</accession>
<dbReference type="Proteomes" id="UP001341840">
    <property type="component" value="Unassembled WGS sequence"/>
</dbReference>
<dbReference type="EMBL" id="JASCZI010274132">
    <property type="protein sequence ID" value="MED6225713.1"/>
    <property type="molecule type" value="Genomic_DNA"/>
</dbReference>
<sequence>LFTSSAPPSLLLLIGSVSRCSSFVAVRFCLTGTASGWTEGDQGIDAVFILMASDPAQLL</sequence>
<comment type="caution">
    <text evidence="1">The sequence shown here is derived from an EMBL/GenBank/DDBJ whole genome shotgun (WGS) entry which is preliminary data.</text>
</comment>
<gene>
    <name evidence="1" type="ORF">PIB30_096302</name>
</gene>
<feature type="non-terminal residue" evidence="1">
    <location>
        <position position="1"/>
    </location>
</feature>
<organism evidence="1 2">
    <name type="scientific">Stylosanthes scabra</name>
    <dbReference type="NCBI Taxonomy" id="79078"/>
    <lineage>
        <taxon>Eukaryota</taxon>
        <taxon>Viridiplantae</taxon>
        <taxon>Streptophyta</taxon>
        <taxon>Embryophyta</taxon>
        <taxon>Tracheophyta</taxon>
        <taxon>Spermatophyta</taxon>
        <taxon>Magnoliopsida</taxon>
        <taxon>eudicotyledons</taxon>
        <taxon>Gunneridae</taxon>
        <taxon>Pentapetalae</taxon>
        <taxon>rosids</taxon>
        <taxon>fabids</taxon>
        <taxon>Fabales</taxon>
        <taxon>Fabaceae</taxon>
        <taxon>Papilionoideae</taxon>
        <taxon>50 kb inversion clade</taxon>
        <taxon>dalbergioids sensu lato</taxon>
        <taxon>Dalbergieae</taxon>
        <taxon>Pterocarpus clade</taxon>
        <taxon>Stylosanthes</taxon>
    </lineage>
</organism>
<reference evidence="1 2" key="1">
    <citation type="journal article" date="2023" name="Plants (Basel)">
        <title>Bridging the Gap: Combining Genomics and Transcriptomics Approaches to Understand Stylosanthes scabra, an Orphan Legume from the Brazilian Caatinga.</title>
        <authorList>
            <person name="Ferreira-Neto J.R.C."/>
            <person name="da Silva M.D."/>
            <person name="Binneck E."/>
            <person name="de Melo N.F."/>
            <person name="da Silva R.H."/>
            <person name="de Melo A.L.T.M."/>
            <person name="Pandolfi V."/>
            <person name="Bustamante F.O."/>
            <person name="Brasileiro-Vidal A.C."/>
            <person name="Benko-Iseppon A.M."/>
        </authorList>
    </citation>
    <scope>NUCLEOTIDE SEQUENCE [LARGE SCALE GENOMIC DNA]</scope>
    <source>
        <tissue evidence="1">Leaves</tissue>
    </source>
</reference>
<evidence type="ECO:0000313" key="2">
    <source>
        <dbReference type="Proteomes" id="UP001341840"/>
    </source>
</evidence>
<name>A0ABU6ZUN2_9FABA</name>
<evidence type="ECO:0000313" key="1">
    <source>
        <dbReference type="EMBL" id="MED6225713.1"/>
    </source>
</evidence>